<organism evidence="17 19">
    <name type="scientific">Cryobacterium levicorallinum</name>
    <dbReference type="NCBI Taxonomy" id="995038"/>
    <lineage>
        <taxon>Bacteria</taxon>
        <taxon>Bacillati</taxon>
        <taxon>Actinomycetota</taxon>
        <taxon>Actinomycetes</taxon>
        <taxon>Micrococcales</taxon>
        <taxon>Microbacteriaceae</taxon>
        <taxon>Cryobacterium</taxon>
    </lineage>
</organism>
<accession>A0A1I3B6X6</accession>
<keyword evidence="8" id="KW-0227">DNA damage</keyword>
<dbReference type="Gene3D" id="1.10.340.30">
    <property type="entry name" value="Hypothetical protein, domain 2"/>
    <property type="match status" value="1"/>
</dbReference>
<dbReference type="EMBL" id="SOFE01000022">
    <property type="protein sequence ID" value="TFB83417.1"/>
    <property type="molecule type" value="Genomic_DNA"/>
</dbReference>
<feature type="region of interest" description="Disordered" evidence="14">
    <location>
        <begin position="1"/>
        <end position="21"/>
    </location>
</feature>
<dbReference type="PANTHER" id="PTHR42944">
    <property type="entry name" value="ADENINE DNA GLYCOSYLASE"/>
    <property type="match status" value="1"/>
</dbReference>
<dbReference type="GO" id="GO:0006298">
    <property type="term" value="P:mismatch repair"/>
    <property type="evidence" value="ECO:0007669"/>
    <property type="project" value="TreeGrafter"/>
</dbReference>
<dbReference type="GO" id="GO:0035485">
    <property type="term" value="F:adenine/guanine mispair binding"/>
    <property type="evidence" value="ECO:0007669"/>
    <property type="project" value="TreeGrafter"/>
</dbReference>
<dbReference type="RefSeq" id="WP_092450060.1">
    <property type="nucleotide sequence ID" value="NZ_BKAC01000007.1"/>
</dbReference>
<evidence type="ECO:0000256" key="13">
    <source>
        <dbReference type="ARBA" id="ARBA00023295"/>
    </source>
</evidence>
<proteinExistence type="inferred from homology"/>
<comment type="similarity">
    <text evidence="3">Belongs to the Nth/MutY family.</text>
</comment>
<keyword evidence="11" id="KW-0411">Iron-sulfur</keyword>
<evidence type="ECO:0000313" key="16">
    <source>
        <dbReference type="EMBL" id="SFH58057.1"/>
    </source>
</evidence>
<dbReference type="GO" id="GO:0032357">
    <property type="term" value="F:oxidized purine DNA binding"/>
    <property type="evidence" value="ECO:0007669"/>
    <property type="project" value="TreeGrafter"/>
</dbReference>
<keyword evidence="7" id="KW-0479">Metal-binding</keyword>
<dbReference type="GO" id="GO:0006284">
    <property type="term" value="P:base-excision repair"/>
    <property type="evidence" value="ECO:0007669"/>
    <property type="project" value="InterPro"/>
</dbReference>
<dbReference type="STRING" id="995038.SAMN05216274_108148"/>
<evidence type="ECO:0000256" key="4">
    <source>
        <dbReference type="ARBA" id="ARBA00012045"/>
    </source>
</evidence>
<evidence type="ECO:0000256" key="12">
    <source>
        <dbReference type="ARBA" id="ARBA00023204"/>
    </source>
</evidence>
<evidence type="ECO:0000313" key="17">
    <source>
        <dbReference type="EMBL" id="TFB83417.1"/>
    </source>
</evidence>
<keyword evidence="13" id="KW-0326">Glycosidase</keyword>
<feature type="domain" description="HhH-GPD" evidence="15">
    <location>
        <begin position="80"/>
        <end position="232"/>
    </location>
</feature>
<evidence type="ECO:0000256" key="6">
    <source>
        <dbReference type="ARBA" id="ARBA00022485"/>
    </source>
</evidence>
<evidence type="ECO:0000256" key="2">
    <source>
        <dbReference type="ARBA" id="ARBA00001966"/>
    </source>
</evidence>
<comment type="cofactor">
    <cofactor evidence="2">
        <name>[4Fe-4S] cluster</name>
        <dbReference type="ChEBI" id="CHEBI:49883"/>
    </cofactor>
</comment>
<dbReference type="SMART" id="SM00525">
    <property type="entry name" value="FES"/>
    <property type="match status" value="1"/>
</dbReference>
<dbReference type="CDD" id="cd00056">
    <property type="entry name" value="ENDO3c"/>
    <property type="match status" value="1"/>
</dbReference>
<evidence type="ECO:0000256" key="14">
    <source>
        <dbReference type="SAM" id="MobiDB-lite"/>
    </source>
</evidence>
<dbReference type="GO" id="GO:0051539">
    <property type="term" value="F:4 iron, 4 sulfur cluster binding"/>
    <property type="evidence" value="ECO:0007669"/>
    <property type="project" value="UniProtKB-KW"/>
</dbReference>
<evidence type="ECO:0000256" key="9">
    <source>
        <dbReference type="ARBA" id="ARBA00022801"/>
    </source>
</evidence>
<dbReference type="SUPFAM" id="SSF48150">
    <property type="entry name" value="DNA-glycosylase"/>
    <property type="match status" value="1"/>
</dbReference>
<keyword evidence="9" id="KW-0378">Hydrolase</keyword>
<dbReference type="GO" id="GO:0034039">
    <property type="term" value="F:8-oxo-7,8-dihydroguanine DNA N-glycosylase activity"/>
    <property type="evidence" value="ECO:0007669"/>
    <property type="project" value="TreeGrafter"/>
</dbReference>
<evidence type="ECO:0000256" key="1">
    <source>
        <dbReference type="ARBA" id="ARBA00000843"/>
    </source>
</evidence>
<comment type="caution">
    <text evidence="17">The sequence shown here is derived from an EMBL/GenBank/DDBJ whole genome shotgun (WGS) entry which is preliminary data.</text>
</comment>
<dbReference type="AlphaFoldDB" id="A0A1I3B6X6"/>
<sequence>MNIAPSNDPAAPQDAPGVPVATVAGTGDNAARAAAPGAVADSRTADVSTTLNAWFLANARDLPWRREGFGAWGILVSEFMLQQTPVKRVIPRLQEWLARWPTPADLAAVPPSEAVRAWSSLGYPRRALWLHAAAVQITEQHGGVVPSDIDALLALTGIGDYTARAVAAFAYGHRHPVVDTNTRRVIARAVAGAGEPAPPSRGRDLEAMGALLPGSALEAALFNAAIMELGAVVCTSRSPHCDICPIRDDCAWRAADYPEFTGTRKTVQKKFAGSDRQVRGLIMAELRSTHRAVTEAEIASLWPEAAQLQRALHSLVADGLAVDSPDGYTLPDGMS</sequence>
<keyword evidence="10" id="KW-0408">Iron</keyword>
<evidence type="ECO:0000256" key="8">
    <source>
        <dbReference type="ARBA" id="ARBA00022763"/>
    </source>
</evidence>
<dbReference type="Pfam" id="PF10576">
    <property type="entry name" value="EndIII_4Fe-2S"/>
    <property type="match status" value="1"/>
</dbReference>
<evidence type="ECO:0000259" key="15">
    <source>
        <dbReference type="SMART" id="SM00478"/>
    </source>
</evidence>
<dbReference type="Pfam" id="PF00730">
    <property type="entry name" value="HhH-GPD"/>
    <property type="match status" value="1"/>
</dbReference>
<dbReference type="GO" id="GO:0000701">
    <property type="term" value="F:purine-specific mismatch base pair DNA N-glycosylase activity"/>
    <property type="evidence" value="ECO:0007669"/>
    <property type="project" value="UniProtKB-EC"/>
</dbReference>
<evidence type="ECO:0000256" key="3">
    <source>
        <dbReference type="ARBA" id="ARBA00008343"/>
    </source>
</evidence>
<keyword evidence="18" id="KW-1185">Reference proteome</keyword>
<dbReference type="Gene3D" id="1.10.1670.10">
    <property type="entry name" value="Helix-hairpin-Helix base-excision DNA repair enzymes (C-terminal)"/>
    <property type="match status" value="1"/>
</dbReference>
<dbReference type="InterPro" id="IPR023170">
    <property type="entry name" value="HhH_base_excis_C"/>
</dbReference>
<gene>
    <name evidence="17" type="ORF">E3O11_11325</name>
    <name evidence="16" type="ORF">SAMN05216274_108148</name>
</gene>
<reference evidence="16 18" key="1">
    <citation type="submission" date="2016-10" db="EMBL/GenBank/DDBJ databases">
        <authorList>
            <person name="Varghese N."/>
            <person name="Submissions S."/>
        </authorList>
    </citation>
    <scope>NUCLEOTIDE SEQUENCE [LARGE SCALE GENOMIC DNA]</scope>
    <source>
        <strain evidence="16 18">GMCC 1.11211</strain>
    </source>
</reference>
<dbReference type="InterPro" id="IPR044298">
    <property type="entry name" value="MIG/MutY"/>
</dbReference>
<dbReference type="EC" id="3.2.2.31" evidence="4"/>
<dbReference type="InterPro" id="IPR011257">
    <property type="entry name" value="DNA_glycosylase"/>
</dbReference>
<protein>
    <recommendedName>
        <fullName evidence="5">Adenine DNA glycosylase</fullName>
        <ecNumber evidence="4">3.2.2.31</ecNumber>
    </recommendedName>
</protein>
<evidence type="ECO:0000313" key="18">
    <source>
        <dbReference type="Proteomes" id="UP000199681"/>
    </source>
</evidence>
<keyword evidence="12" id="KW-0234">DNA repair</keyword>
<evidence type="ECO:0000313" key="19">
    <source>
        <dbReference type="Proteomes" id="UP000297963"/>
    </source>
</evidence>
<evidence type="ECO:0000256" key="11">
    <source>
        <dbReference type="ARBA" id="ARBA00023014"/>
    </source>
</evidence>
<name>A0A1I3B6X6_9MICO</name>
<comment type="catalytic activity">
    <reaction evidence="1">
        <text>Hydrolyzes free adenine bases from 7,8-dihydro-8-oxoguanine:adenine mismatched double-stranded DNA, leaving an apurinic site.</text>
        <dbReference type="EC" id="3.2.2.31"/>
    </reaction>
</comment>
<dbReference type="PANTHER" id="PTHR42944:SF1">
    <property type="entry name" value="ADENINE DNA GLYCOSYLASE"/>
    <property type="match status" value="1"/>
</dbReference>
<keyword evidence="6" id="KW-0004">4Fe-4S</keyword>
<dbReference type="Proteomes" id="UP000199681">
    <property type="component" value="Unassembled WGS sequence"/>
</dbReference>
<dbReference type="SMART" id="SM00478">
    <property type="entry name" value="ENDO3c"/>
    <property type="match status" value="1"/>
</dbReference>
<reference evidence="17 19" key="2">
    <citation type="submission" date="2019-03" db="EMBL/GenBank/DDBJ databases">
        <title>Genomics of glacier-inhabiting Cryobacterium strains.</title>
        <authorList>
            <person name="Liu Q."/>
            <person name="Xin Y.-H."/>
        </authorList>
    </citation>
    <scope>NUCLEOTIDE SEQUENCE [LARGE SCALE GENOMIC DNA]</scope>
    <source>
        <strain evidence="17 19">Hh34</strain>
    </source>
</reference>
<evidence type="ECO:0000256" key="5">
    <source>
        <dbReference type="ARBA" id="ARBA00022023"/>
    </source>
</evidence>
<dbReference type="InterPro" id="IPR003651">
    <property type="entry name" value="Endonuclease3_FeS-loop_motif"/>
</dbReference>
<evidence type="ECO:0000256" key="10">
    <source>
        <dbReference type="ARBA" id="ARBA00023004"/>
    </source>
</evidence>
<dbReference type="GO" id="GO:0046872">
    <property type="term" value="F:metal ion binding"/>
    <property type="evidence" value="ECO:0007669"/>
    <property type="project" value="UniProtKB-KW"/>
</dbReference>
<dbReference type="EMBL" id="FOPW01000008">
    <property type="protein sequence ID" value="SFH58057.1"/>
    <property type="molecule type" value="Genomic_DNA"/>
</dbReference>
<evidence type="ECO:0000256" key="7">
    <source>
        <dbReference type="ARBA" id="ARBA00022723"/>
    </source>
</evidence>
<dbReference type="Proteomes" id="UP000297963">
    <property type="component" value="Unassembled WGS sequence"/>
</dbReference>
<dbReference type="InterPro" id="IPR003265">
    <property type="entry name" value="HhH-GPD_domain"/>
</dbReference>
<dbReference type="FunFam" id="1.10.340.30:FF:000003">
    <property type="entry name" value="A/G-specific adenine glycosylase"/>
    <property type="match status" value="1"/>
</dbReference>